<evidence type="ECO:0000256" key="8">
    <source>
        <dbReference type="ARBA" id="ARBA00030117"/>
    </source>
</evidence>
<sequence length="92" mass="9246">MIKSVGDKQFGRVDAPRVSLDRTAATAKAAPVGGQPSQVGAPVSPAADMAAQGAPVDNAKVAAIKAAIAEGRYPVDPDKIADAMVKFGQASE</sequence>
<keyword evidence="5" id="KW-0805">Transcription regulation</keyword>
<feature type="region of interest" description="Disordered" evidence="9">
    <location>
        <begin position="1"/>
        <end position="46"/>
    </location>
</feature>
<evidence type="ECO:0000256" key="5">
    <source>
        <dbReference type="ARBA" id="ARBA00023015"/>
    </source>
</evidence>
<evidence type="ECO:0000313" key="11">
    <source>
        <dbReference type="EMBL" id="MFC3714135.1"/>
    </source>
</evidence>
<comment type="function">
    <text evidence="7">Responsible for the coupling of flagellin expression to flagellar assembly by preventing expression of the flagellin genes when a component of the middle class of proteins is defective. It negatively regulates flagellar genes by inhibiting the activity of FliA by directly binding to FliA.</text>
</comment>
<keyword evidence="11" id="KW-0969">Cilium</keyword>
<evidence type="ECO:0000256" key="1">
    <source>
        <dbReference type="ARBA" id="ARBA00005322"/>
    </source>
</evidence>
<evidence type="ECO:0000256" key="7">
    <source>
        <dbReference type="ARBA" id="ARBA00024739"/>
    </source>
</evidence>
<dbReference type="InterPro" id="IPR035890">
    <property type="entry name" value="Anti-sigma-28_factor_FlgM_sf"/>
</dbReference>
<comment type="similarity">
    <text evidence="1">Belongs to the FlgM family.</text>
</comment>
<keyword evidence="6" id="KW-0804">Transcription</keyword>
<evidence type="ECO:0000256" key="2">
    <source>
        <dbReference type="ARBA" id="ARBA00017823"/>
    </source>
</evidence>
<dbReference type="Proteomes" id="UP001595615">
    <property type="component" value="Unassembled WGS sequence"/>
</dbReference>
<name>A0ABV7XD89_9SPHN</name>
<evidence type="ECO:0000256" key="9">
    <source>
        <dbReference type="SAM" id="MobiDB-lite"/>
    </source>
</evidence>
<accession>A0ABV7XD89</accession>
<keyword evidence="4" id="KW-1005">Bacterial flagellum biogenesis</keyword>
<evidence type="ECO:0000313" key="12">
    <source>
        <dbReference type="Proteomes" id="UP001595615"/>
    </source>
</evidence>
<dbReference type="InterPro" id="IPR031316">
    <property type="entry name" value="FlgM_C"/>
</dbReference>
<feature type="compositionally biased region" description="Basic and acidic residues" evidence="9">
    <location>
        <begin position="1"/>
        <end position="15"/>
    </location>
</feature>
<reference evidence="12" key="1">
    <citation type="journal article" date="2019" name="Int. J. Syst. Evol. Microbiol.">
        <title>The Global Catalogue of Microorganisms (GCM) 10K type strain sequencing project: providing services to taxonomists for standard genome sequencing and annotation.</title>
        <authorList>
            <consortium name="The Broad Institute Genomics Platform"/>
            <consortium name="The Broad Institute Genome Sequencing Center for Infectious Disease"/>
            <person name="Wu L."/>
            <person name="Ma J."/>
        </authorList>
    </citation>
    <scope>NUCLEOTIDE SEQUENCE [LARGE SCALE GENOMIC DNA]</scope>
    <source>
        <strain evidence="12">KCTC 42644</strain>
    </source>
</reference>
<proteinExistence type="inferred from homology"/>
<evidence type="ECO:0000256" key="3">
    <source>
        <dbReference type="ARBA" id="ARBA00022491"/>
    </source>
</evidence>
<dbReference type="SUPFAM" id="SSF101498">
    <property type="entry name" value="Anti-sigma factor FlgM"/>
    <property type="match status" value="1"/>
</dbReference>
<evidence type="ECO:0000259" key="10">
    <source>
        <dbReference type="Pfam" id="PF04316"/>
    </source>
</evidence>
<comment type="caution">
    <text evidence="11">The sequence shown here is derived from an EMBL/GenBank/DDBJ whole genome shotgun (WGS) entry which is preliminary data.</text>
</comment>
<evidence type="ECO:0000256" key="6">
    <source>
        <dbReference type="ARBA" id="ARBA00023163"/>
    </source>
</evidence>
<dbReference type="Pfam" id="PF04316">
    <property type="entry name" value="FlgM"/>
    <property type="match status" value="1"/>
</dbReference>
<dbReference type="EMBL" id="JBHRXV010000011">
    <property type="protein sequence ID" value="MFC3714135.1"/>
    <property type="molecule type" value="Genomic_DNA"/>
</dbReference>
<organism evidence="11 12">
    <name type="scientific">Sphingoaurantiacus capsulatus</name>
    <dbReference type="NCBI Taxonomy" id="1771310"/>
    <lineage>
        <taxon>Bacteria</taxon>
        <taxon>Pseudomonadati</taxon>
        <taxon>Pseudomonadota</taxon>
        <taxon>Alphaproteobacteria</taxon>
        <taxon>Sphingomonadales</taxon>
        <taxon>Sphingosinicellaceae</taxon>
        <taxon>Sphingoaurantiacus</taxon>
    </lineage>
</organism>
<dbReference type="NCBIfam" id="TIGR03824">
    <property type="entry name" value="FlgM_jcvi"/>
    <property type="match status" value="1"/>
</dbReference>
<dbReference type="InterPro" id="IPR007412">
    <property type="entry name" value="FlgM"/>
</dbReference>
<dbReference type="RefSeq" id="WP_380863283.1">
    <property type="nucleotide sequence ID" value="NZ_JBHRXV010000011.1"/>
</dbReference>
<keyword evidence="12" id="KW-1185">Reference proteome</keyword>
<keyword evidence="11" id="KW-0966">Cell projection</keyword>
<protein>
    <recommendedName>
        <fullName evidence="2">Negative regulator of flagellin synthesis</fullName>
    </recommendedName>
    <alternativeName>
        <fullName evidence="8">Anti-sigma-28 factor</fullName>
    </alternativeName>
</protein>
<keyword evidence="3" id="KW-0678">Repressor</keyword>
<evidence type="ECO:0000256" key="4">
    <source>
        <dbReference type="ARBA" id="ARBA00022795"/>
    </source>
</evidence>
<feature type="domain" description="Anti-sigma-28 factor FlgM C-terminal" evidence="10">
    <location>
        <begin position="47"/>
        <end position="85"/>
    </location>
</feature>
<gene>
    <name evidence="11" type="primary">flgM</name>
    <name evidence="11" type="ORF">ACFOMD_16305</name>
</gene>
<keyword evidence="11" id="KW-0282">Flagellum</keyword>